<dbReference type="InterPro" id="IPR036322">
    <property type="entry name" value="WD40_repeat_dom_sf"/>
</dbReference>
<evidence type="ECO:0000256" key="1">
    <source>
        <dbReference type="SAM" id="MobiDB-lite"/>
    </source>
</evidence>
<reference evidence="4" key="1">
    <citation type="submission" date="2022-06" db="EMBL/GenBank/DDBJ databases">
        <authorList>
            <person name="Berger JAMES D."/>
            <person name="Berger JAMES D."/>
        </authorList>
    </citation>
    <scope>NUCLEOTIDE SEQUENCE [LARGE SCALE GENOMIC DNA]</scope>
</reference>
<organism evidence="4 5">
    <name type="scientific">Trichobilharzia regenti</name>
    <name type="common">Nasal bird schistosome</name>
    <dbReference type="NCBI Taxonomy" id="157069"/>
    <lineage>
        <taxon>Eukaryota</taxon>
        <taxon>Metazoa</taxon>
        <taxon>Spiralia</taxon>
        <taxon>Lophotrochozoa</taxon>
        <taxon>Platyhelminthes</taxon>
        <taxon>Trematoda</taxon>
        <taxon>Digenea</taxon>
        <taxon>Strigeidida</taxon>
        <taxon>Schistosomatoidea</taxon>
        <taxon>Schistosomatidae</taxon>
        <taxon>Trichobilharzia</taxon>
    </lineage>
</organism>
<dbReference type="PANTHER" id="PTHR14927:SF0">
    <property type="entry name" value="NUCLEOLAR PROTEIN 10"/>
    <property type="match status" value="1"/>
</dbReference>
<feature type="domain" description="Nucleolar protein 10-like N-terminal" evidence="3">
    <location>
        <begin position="1"/>
        <end position="369"/>
    </location>
</feature>
<dbReference type="WBParaSite" id="TREG1_10570.1">
    <property type="protein sequence ID" value="TREG1_10570.1"/>
    <property type="gene ID" value="TREG1_10570"/>
</dbReference>
<reference evidence="5" key="2">
    <citation type="submission" date="2023-11" db="UniProtKB">
        <authorList>
            <consortium name="WormBaseParasite"/>
        </authorList>
    </citation>
    <scope>IDENTIFICATION</scope>
</reference>
<accession>A0A183WIR8</accession>
<evidence type="ECO:0000259" key="3">
    <source>
        <dbReference type="Pfam" id="PF23098"/>
    </source>
</evidence>
<dbReference type="GO" id="GO:0032040">
    <property type="term" value="C:small-subunit processome"/>
    <property type="evidence" value="ECO:0007669"/>
    <property type="project" value="TreeGrafter"/>
</dbReference>
<dbReference type="Pfam" id="PF23098">
    <property type="entry name" value="Beta-prop_NOL10_N"/>
    <property type="match status" value="1"/>
</dbReference>
<dbReference type="InterPro" id="IPR040382">
    <property type="entry name" value="NOL10/Enp2"/>
</dbReference>
<dbReference type="SUPFAM" id="SSF50978">
    <property type="entry name" value="WD40 repeat-like"/>
    <property type="match status" value="1"/>
</dbReference>
<dbReference type="Proteomes" id="UP000050795">
    <property type="component" value="Unassembled WGS sequence"/>
</dbReference>
<dbReference type="GO" id="GO:0030686">
    <property type="term" value="C:90S preribosome"/>
    <property type="evidence" value="ECO:0007669"/>
    <property type="project" value="TreeGrafter"/>
</dbReference>
<dbReference type="InterPro" id="IPR015943">
    <property type="entry name" value="WD40/YVTN_repeat-like_dom_sf"/>
</dbReference>
<protein>
    <submittedName>
        <fullName evidence="5">Nucleolar protein 10</fullName>
    </submittedName>
</protein>
<proteinExistence type="predicted"/>
<dbReference type="PANTHER" id="PTHR14927">
    <property type="entry name" value="NUCLEOLAR PROTEIN 10"/>
    <property type="match status" value="1"/>
</dbReference>
<dbReference type="InterPro" id="IPR056550">
    <property type="entry name" value="NOL10_2nd"/>
</dbReference>
<dbReference type="Gene3D" id="2.130.10.10">
    <property type="entry name" value="YVTN repeat-like/Quinoprotein amine dehydrogenase"/>
    <property type="match status" value="1"/>
</dbReference>
<dbReference type="OrthoDB" id="273340at2759"/>
<dbReference type="Pfam" id="PF23097">
    <property type="entry name" value="NOL10_2nd"/>
    <property type="match status" value="1"/>
</dbReference>
<evidence type="ECO:0000313" key="4">
    <source>
        <dbReference type="Proteomes" id="UP000050795"/>
    </source>
</evidence>
<evidence type="ECO:0000259" key="2">
    <source>
        <dbReference type="Pfam" id="PF23097"/>
    </source>
</evidence>
<dbReference type="GO" id="GO:0000462">
    <property type="term" value="P:maturation of SSU-rRNA from tricistronic rRNA transcript (SSU-rRNA, 5.8S rRNA, LSU-rRNA)"/>
    <property type="evidence" value="ECO:0007669"/>
    <property type="project" value="TreeGrafter"/>
</dbReference>
<feature type="compositionally biased region" description="Basic and acidic residues" evidence="1">
    <location>
        <begin position="500"/>
        <end position="520"/>
    </location>
</feature>
<evidence type="ECO:0000313" key="5">
    <source>
        <dbReference type="WBParaSite" id="TREG1_10570.1"/>
    </source>
</evidence>
<dbReference type="AlphaFoldDB" id="A0A183WIR8"/>
<name>A0A183WIR8_TRIRE</name>
<feature type="domain" description="Nucleolar protein 10-like second" evidence="2">
    <location>
        <begin position="374"/>
        <end position="419"/>
    </location>
</feature>
<feature type="region of interest" description="Disordered" evidence="1">
    <location>
        <begin position="491"/>
        <end position="520"/>
    </location>
</feature>
<dbReference type="InterPro" id="IPR056551">
    <property type="entry name" value="Beta-prop_NOL10_N"/>
</dbReference>
<keyword evidence="4" id="KW-1185">Reference proteome</keyword>
<sequence length="520" mass="59582">MNVVKINGVKVYNLTANRSLPEWASKSEKRKRKADGDLSRRIELIQELEMPDSTTYLSCSPDGHYLFALGRYKPRVKCYELSNLSLKFDRCLDYLPYKIVCLSDNYSKFALLEEERWVDVHAAGGHHFKFRIPKQGVDLDYCSFTCDLYIASSRNHIYRMDLSEGRFKTCLVSRRLENTNHGFTSCIFEKSYGLLLGASTLGCVDGWDTRTSEHVFGLNVCEYAPPPEEVQYSRRSAAVTCITQKDPLNIAVGTSDGMVYIYDLRQNRKPWHCRDTEYREPVKSISFHDDKVLAALRYCCKIWTVDTGKIFVGFNIGPAECNSMYHFPNSGLLMVASESPKISTYFVPLLGEAPFWCSYLDSLVVECEPDVTTMYDGYKFITRQQLADLGMSDLIGTQFLRAYMHGYFISARLYNKIQDYLGISQQPAAHVTKPKSSDSQPKTISRSENIIAEFNEASNDQRFCKLSDNPKLTLSATDEDSDLIQIHQARLEKKRRRKELRKERAARTESLVKKVSDEHN</sequence>